<sequence length="202" mass="24020">MEKPKNLDIKKVISNVAVLLQEIPSSLEVVKNDDKKEERFRYLAKYMVEKALRNDALIVSKDYAGIAILFENKNFKEGFWQTLKDDLKLAFKVTGLKKGWKGLKTQKVVRQARPKIDNYLYCWFWGILENSRGVNTQKLAYKMKDEFYRMAQEKQIPLFAETRTRRISIAYQRYGFQVIKKWQHPSGDTMYFLRYDAPRKKD</sequence>
<dbReference type="Proteomes" id="UP000643701">
    <property type="component" value="Unassembled WGS sequence"/>
</dbReference>
<protein>
    <recommendedName>
        <fullName evidence="3">N-acetyltransferase domain-containing protein</fullName>
    </recommendedName>
</protein>
<evidence type="ECO:0000313" key="2">
    <source>
        <dbReference type="Proteomes" id="UP000643701"/>
    </source>
</evidence>
<evidence type="ECO:0000313" key="1">
    <source>
        <dbReference type="EMBL" id="NGZ88695.1"/>
    </source>
</evidence>
<keyword evidence="2" id="KW-1185">Reference proteome</keyword>
<dbReference type="AlphaFoldDB" id="A0A967AFX1"/>
<reference evidence="1" key="1">
    <citation type="submission" date="2020-03" db="EMBL/GenBank/DDBJ databases">
        <title>Psychroflexus Maritimus sp. nov., isolate from marine sediment.</title>
        <authorList>
            <person name="Zhong Y.-L."/>
        </authorList>
    </citation>
    <scope>NUCLEOTIDE SEQUENCE</scope>
    <source>
        <strain evidence="1">C1</strain>
    </source>
</reference>
<name>A0A967AFX1_9FLAO</name>
<comment type="caution">
    <text evidence="1">The sequence shown here is derived from an EMBL/GenBank/DDBJ whole genome shotgun (WGS) entry which is preliminary data.</text>
</comment>
<accession>A0A967AFX1</accession>
<dbReference type="RefSeq" id="WP_166398965.1">
    <property type="nucleotide sequence ID" value="NZ_JAANAS010000001.1"/>
</dbReference>
<gene>
    <name evidence="1" type="ORF">G7034_00305</name>
</gene>
<proteinExistence type="predicted"/>
<organism evidence="1 2">
    <name type="scientific">Psychroflexus maritimus</name>
    <dbReference type="NCBI Taxonomy" id="2714865"/>
    <lineage>
        <taxon>Bacteria</taxon>
        <taxon>Pseudomonadati</taxon>
        <taxon>Bacteroidota</taxon>
        <taxon>Flavobacteriia</taxon>
        <taxon>Flavobacteriales</taxon>
        <taxon>Flavobacteriaceae</taxon>
        <taxon>Psychroflexus</taxon>
    </lineage>
</organism>
<dbReference type="EMBL" id="JAANAS010000001">
    <property type="protein sequence ID" value="NGZ88695.1"/>
    <property type="molecule type" value="Genomic_DNA"/>
</dbReference>
<evidence type="ECO:0008006" key="3">
    <source>
        <dbReference type="Google" id="ProtNLM"/>
    </source>
</evidence>
<dbReference type="Gene3D" id="3.40.630.30">
    <property type="match status" value="1"/>
</dbReference>